<keyword evidence="2" id="KW-1185">Reference proteome</keyword>
<organism evidence="1 2">
    <name type="scientific">Pyropia yezoensis</name>
    <name type="common">Susabi-nori</name>
    <name type="synonym">Porphyra yezoensis</name>
    <dbReference type="NCBI Taxonomy" id="2788"/>
    <lineage>
        <taxon>Eukaryota</taxon>
        <taxon>Rhodophyta</taxon>
        <taxon>Bangiophyceae</taxon>
        <taxon>Bangiales</taxon>
        <taxon>Bangiaceae</taxon>
        <taxon>Pyropia</taxon>
    </lineage>
</organism>
<comment type="caution">
    <text evidence="1">The sequence shown here is derived from an EMBL/GenBank/DDBJ whole genome shotgun (WGS) entry which is preliminary data.</text>
</comment>
<accession>A0ACC3CA21</accession>
<name>A0ACC3CA21_PYRYE</name>
<dbReference type="Proteomes" id="UP000798662">
    <property type="component" value="Chromosome 2"/>
</dbReference>
<sequence length="333" mass="32297">MDPAQKDVIASIEAEMHAALSSAAAESALQTSGSQPEFNPTAVSGDVGALPFDLAAEVQALKASSQEFDAEGSVASLGDFMAHASLLQPDSLAGFPSFKTMCPAGKGLHRASGGGVGGHGSGSSGRGSGSGHGSGSGSGWSASDGSDVTAPSPKAARSARKTERARGPAGALPTTNSSDVTSRSPKASRSARKTERTRGSAGMVPVVKVTGGVARSTLFGGSGQAGAGGGVGAAASDTASLAQPSPENALDWGDGSGDGSSGFSAEAVDVGTLGDSSPSARSGSPPSSFGSTSRRNKVLAKLLRPFKKGEGAGGRAGAVPGSGIDDGSQPPTL</sequence>
<dbReference type="EMBL" id="CM020619">
    <property type="protein sequence ID" value="KAK1866933.1"/>
    <property type="molecule type" value="Genomic_DNA"/>
</dbReference>
<protein>
    <submittedName>
        <fullName evidence="1">Uncharacterized protein</fullName>
    </submittedName>
</protein>
<evidence type="ECO:0000313" key="1">
    <source>
        <dbReference type="EMBL" id="KAK1866933.1"/>
    </source>
</evidence>
<evidence type="ECO:0000313" key="2">
    <source>
        <dbReference type="Proteomes" id="UP000798662"/>
    </source>
</evidence>
<proteinExistence type="predicted"/>
<reference evidence="1" key="1">
    <citation type="submission" date="2019-11" db="EMBL/GenBank/DDBJ databases">
        <title>Nori genome reveals adaptations in red seaweeds to the harsh intertidal environment.</title>
        <authorList>
            <person name="Wang D."/>
            <person name="Mao Y."/>
        </authorList>
    </citation>
    <scope>NUCLEOTIDE SEQUENCE</scope>
    <source>
        <tissue evidence="1">Gametophyte</tissue>
    </source>
</reference>
<gene>
    <name evidence="1" type="ORF">I4F81_009445</name>
</gene>